<comment type="subunit">
    <text evidence="8">Homodimer.</text>
</comment>
<sequence>MEFSQYNVNALMEITSRPDLVFVRGQGSWLEDHAGKRYLDFIQGWAVNTLGHCAPEMQKALLDQSKLLMNPSPAFYNLPSIELASRLTGASVFDRVFFANSGGEANEGAIKLARKWGQVNKKGAYKIITMNHGFHGRTLATMSASGKPGWDKMFAPQVEGFLKAEINDLESVRKLIDDQTVAIMLEPVQGEAGVIPATKEFMQGLRKLADEHKLLFIVDEVQTGMGRTGTLFAYQQSDVVPDIMTLAKGIGGGVPLAALLARQEVCVFSHGDQGGTYNGNPLMAAVGVAVFDALAAPGFMESVNARAKQLSEGLLALSAKYGMKGERGMGLLRALIMDRDDGPAIVEAARNLAPNGLLLNAPRGNLLRFMPALNVTAEEIDTMLTQLDGLIARVRKG</sequence>
<comment type="cofactor">
    <cofactor evidence="8">
        <name>pyridoxal 5'-phosphate</name>
        <dbReference type="ChEBI" id="CHEBI:597326"/>
    </cofactor>
    <text evidence="8">Binds 1 pyridoxal phosphate per subunit.</text>
</comment>
<dbReference type="InterPro" id="IPR005814">
    <property type="entry name" value="Aminotrans_3"/>
</dbReference>
<dbReference type="Proteomes" id="UP000494203">
    <property type="component" value="Unassembled WGS sequence"/>
</dbReference>
<dbReference type="PANTHER" id="PTHR11986">
    <property type="entry name" value="AMINOTRANSFERASE CLASS III"/>
    <property type="match status" value="1"/>
</dbReference>
<comment type="caution">
    <text evidence="8">Lacks conserved residue(s) required for the propagation of feature annotation.</text>
</comment>
<proteinExistence type="inferred from homology"/>
<dbReference type="CDD" id="cd00610">
    <property type="entry name" value="OAT_like"/>
    <property type="match status" value="1"/>
</dbReference>
<name>A0A6S7EK54_9BURK</name>
<feature type="binding site" evidence="8">
    <location>
        <position position="134"/>
    </location>
    <ligand>
        <name>pyridoxal 5'-phosphate</name>
        <dbReference type="ChEBI" id="CHEBI:597326"/>
    </ligand>
</feature>
<comment type="similarity">
    <text evidence="8">Belongs to the class-III pyridoxal-phosphate-dependent aminotransferase family. ArgD subfamily.</text>
</comment>
<feature type="modified residue" description="N6-(pyridoxal phosphate)lysine" evidence="8">
    <location>
        <position position="248"/>
    </location>
</feature>
<dbReference type="SUPFAM" id="SSF53383">
    <property type="entry name" value="PLP-dependent transferases"/>
    <property type="match status" value="1"/>
</dbReference>
<dbReference type="PROSITE" id="PS00600">
    <property type="entry name" value="AA_TRANSFER_CLASS_3"/>
    <property type="match status" value="1"/>
</dbReference>
<keyword evidence="4 8" id="KW-0028">Amino-acid biosynthesis</keyword>
<comment type="catalytic activity">
    <reaction evidence="7">
        <text>L-2,4-diaminobutanoate + 2-oxoglutarate = L-aspartate 4-semialdehyde + L-glutamate</text>
        <dbReference type="Rhea" id="RHEA:11160"/>
        <dbReference type="ChEBI" id="CHEBI:16810"/>
        <dbReference type="ChEBI" id="CHEBI:29985"/>
        <dbReference type="ChEBI" id="CHEBI:58761"/>
        <dbReference type="ChEBI" id="CHEBI:537519"/>
        <dbReference type="EC" id="2.6.1.76"/>
    </reaction>
</comment>
<evidence type="ECO:0000256" key="4">
    <source>
        <dbReference type="ARBA" id="ARBA00022605"/>
    </source>
</evidence>
<keyword evidence="3 8" id="KW-0032">Aminotransferase</keyword>
<dbReference type="InterPro" id="IPR049704">
    <property type="entry name" value="Aminotrans_3_PPA_site"/>
</dbReference>
<keyword evidence="10" id="KW-1185">Reference proteome</keyword>
<dbReference type="GO" id="GO:0003992">
    <property type="term" value="F:N2-acetyl-L-ornithine:2-oxoglutarate 5-aminotransferase activity"/>
    <property type="evidence" value="ECO:0007669"/>
    <property type="project" value="UniProtKB-UniRule"/>
</dbReference>
<evidence type="ECO:0000313" key="10">
    <source>
        <dbReference type="Proteomes" id="UP000494203"/>
    </source>
</evidence>
<dbReference type="Pfam" id="PF00202">
    <property type="entry name" value="Aminotran_3"/>
    <property type="match status" value="1"/>
</dbReference>
<dbReference type="AlphaFoldDB" id="A0A6S7EK54"/>
<dbReference type="GO" id="GO:0045303">
    <property type="term" value="F:diaminobutyrate-2-oxoglutarate transaminase activity"/>
    <property type="evidence" value="ECO:0007669"/>
    <property type="project" value="UniProtKB-EC"/>
</dbReference>
<keyword evidence="2 8" id="KW-0055">Arginine biosynthesis</keyword>
<dbReference type="InterPro" id="IPR015422">
    <property type="entry name" value="PyrdxlP-dep_Trfase_small"/>
</dbReference>
<evidence type="ECO:0000256" key="3">
    <source>
        <dbReference type="ARBA" id="ARBA00022576"/>
    </source>
</evidence>
<evidence type="ECO:0000256" key="1">
    <source>
        <dbReference type="ARBA" id="ARBA00004946"/>
    </source>
</evidence>
<protein>
    <recommendedName>
        <fullName evidence="8">Acetylornithine aminotransferase</fullName>
        <shortName evidence="8">ACOAT</shortName>
        <ecNumber evidence="8">2.6.1.11</ecNumber>
    </recommendedName>
</protein>
<dbReference type="InterPro" id="IPR004636">
    <property type="entry name" value="AcOrn/SuccOrn_fam"/>
</dbReference>
<feature type="binding site" evidence="8">
    <location>
        <position position="137"/>
    </location>
    <ligand>
        <name>N(2)-acetyl-L-ornithine</name>
        <dbReference type="ChEBI" id="CHEBI:57805"/>
    </ligand>
</feature>
<dbReference type="NCBIfam" id="NF002325">
    <property type="entry name" value="PRK01278.1"/>
    <property type="match status" value="1"/>
</dbReference>
<evidence type="ECO:0000256" key="6">
    <source>
        <dbReference type="ARBA" id="ARBA00022898"/>
    </source>
</evidence>
<dbReference type="RefSeq" id="WP_175141895.1">
    <property type="nucleotide sequence ID" value="NZ_CADIKZ010000021.1"/>
</dbReference>
<dbReference type="EC" id="2.6.1.11" evidence="8"/>
<feature type="binding site" evidence="8">
    <location>
        <position position="276"/>
    </location>
    <ligand>
        <name>pyridoxal 5'-phosphate</name>
        <dbReference type="ChEBI" id="CHEBI:597326"/>
    </ligand>
</feature>
<accession>A0A6S7EK54</accession>
<dbReference type="FunFam" id="3.40.640.10:FF:000004">
    <property type="entry name" value="Acetylornithine aminotransferase"/>
    <property type="match status" value="1"/>
</dbReference>
<evidence type="ECO:0000313" key="9">
    <source>
        <dbReference type="EMBL" id="CAB3916050.1"/>
    </source>
</evidence>
<comment type="pathway">
    <text evidence="1">Amine and polyamine biosynthesis; ectoine biosynthesis; L-ectoine from L-aspartate 4-semialdehyde: step 1/3.</text>
</comment>
<comment type="miscellaneous">
    <text evidence="8">May also have succinyldiaminopimelate aminotransferase activity, thus carrying out the corresponding step in lysine biosynthesis.</text>
</comment>
<dbReference type="PIRSF" id="PIRSF000521">
    <property type="entry name" value="Transaminase_4ab_Lys_Orn"/>
    <property type="match status" value="1"/>
</dbReference>
<feature type="binding site" evidence="8">
    <location>
        <begin position="219"/>
        <end position="222"/>
    </location>
    <ligand>
        <name>pyridoxal 5'-phosphate</name>
        <dbReference type="ChEBI" id="CHEBI:597326"/>
    </ligand>
</feature>
<dbReference type="HAMAP" id="MF_01107">
    <property type="entry name" value="ArgD_aminotrans_3"/>
    <property type="match status" value="1"/>
</dbReference>
<evidence type="ECO:0000256" key="2">
    <source>
        <dbReference type="ARBA" id="ARBA00022571"/>
    </source>
</evidence>
<dbReference type="UniPathway" id="UPA00068">
    <property type="reaction ID" value="UER00109"/>
</dbReference>
<dbReference type="Gene3D" id="3.40.640.10">
    <property type="entry name" value="Type I PLP-dependent aspartate aminotransferase-like (Major domain)"/>
    <property type="match status" value="1"/>
</dbReference>
<dbReference type="GO" id="GO:0005737">
    <property type="term" value="C:cytoplasm"/>
    <property type="evidence" value="ECO:0007669"/>
    <property type="project" value="UniProtKB-SubCell"/>
</dbReference>
<evidence type="ECO:0000256" key="8">
    <source>
        <dbReference type="HAMAP-Rule" id="MF_01107"/>
    </source>
</evidence>
<dbReference type="InterPro" id="IPR015424">
    <property type="entry name" value="PyrdxlP-dep_Trfase"/>
</dbReference>
<dbReference type="GO" id="GO:0042802">
    <property type="term" value="F:identical protein binding"/>
    <property type="evidence" value="ECO:0007669"/>
    <property type="project" value="TreeGrafter"/>
</dbReference>
<dbReference type="Gene3D" id="3.90.1150.10">
    <property type="entry name" value="Aspartate Aminotransferase, domain 1"/>
    <property type="match status" value="1"/>
</dbReference>
<dbReference type="GO" id="GO:0006526">
    <property type="term" value="P:L-arginine biosynthetic process"/>
    <property type="evidence" value="ECO:0007669"/>
    <property type="project" value="UniProtKB-UniRule"/>
</dbReference>
<evidence type="ECO:0000256" key="5">
    <source>
        <dbReference type="ARBA" id="ARBA00022679"/>
    </source>
</evidence>
<keyword evidence="6 8" id="KW-0663">Pyridoxal phosphate</keyword>
<organism evidence="9 10">
    <name type="scientific">Achromobacter pulmonis</name>
    <dbReference type="NCBI Taxonomy" id="1389932"/>
    <lineage>
        <taxon>Bacteria</taxon>
        <taxon>Pseudomonadati</taxon>
        <taxon>Pseudomonadota</taxon>
        <taxon>Betaproteobacteria</taxon>
        <taxon>Burkholderiales</taxon>
        <taxon>Alcaligenaceae</taxon>
        <taxon>Achromobacter</taxon>
    </lineage>
</organism>
<dbReference type="InterPro" id="IPR015421">
    <property type="entry name" value="PyrdxlP-dep_Trfase_major"/>
</dbReference>
<keyword evidence="5 8" id="KW-0808">Transferase</keyword>
<comment type="subcellular location">
    <subcellularLocation>
        <location evidence="8">Cytoplasm</location>
    </subcellularLocation>
</comment>
<dbReference type="NCBIfam" id="NF002985">
    <property type="entry name" value="PRK03715.1"/>
    <property type="match status" value="1"/>
</dbReference>
<dbReference type="EMBL" id="CADIKZ010000021">
    <property type="protein sequence ID" value="CAB3916050.1"/>
    <property type="molecule type" value="Genomic_DNA"/>
</dbReference>
<comment type="pathway">
    <text evidence="8">Amino-acid biosynthesis; L-arginine biosynthesis; N(2)-acetyl-L-ornithine from L-glutamate: step 4/4.</text>
</comment>
<gene>
    <name evidence="9" type="primary">argD_2</name>
    <name evidence="8" type="synonym">argD</name>
    <name evidence="9" type="ORF">LMG26788_05066</name>
</gene>
<dbReference type="PANTHER" id="PTHR11986:SF79">
    <property type="entry name" value="ACETYLORNITHINE AMINOTRANSFERASE, MITOCHONDRIAL"/>
    <property type="match status" value="1"/>
</dbReference>
<comment type="catalytic activity">
    <reaction evidence="8">
        <text>N(2)-acetyl-L-ornithine + 2-oxoglutarate = N-acetyl-L-glutamate 5-semialdehyde + L-glutamate</text>
        <dbReference type="Rhea" id="RHEA:18049"/>
        <dbReference type="ChEBI" id="CHEBI:16810"/>
        <dbReference type="ChEBI" id="CHEBI:29123"/>
        <dbReference type="ChEBI" id="CHEBI:29985"/>
        <dbReference type="ChEBI" id="CHEBI:57805"/>
        <dbReference type="EC" id="2.6.1.11"/>
    </reaction>
</comment>
<dbReference type="InterPro" id="IPR050103">
    <property type="entry name" value="Class-III_PLP-dep_AT"/>
</dbReference>
<keyword evidence="8" id="KW-0963">Cytoplasm</keyword>
<dbReference type="GO" id="GO:0030170">
    <property type="term" value="F:pyridoxal phosphate binding"/>
    <property type="evidence" value="ECO:0007669"/>
    <property type="project" value="InterPro"/>
</dbReference>
<reference evidence="9 10" key="1">
    <citation type="submission" date="2020-04" db="EMBL/GenBank/DDBJ databases">
        <authorList>
            <person name="De Canck E."/>
        </authorList>
    </citation>
    <scope>NUCLEOTIDE SEQUENCE [LARGE SCALE GENOMIC DNA]</scope>
    <source>
        <strain evidence="9 10">LMG 26788</strain>
    </source>
</reference>
<evidence type="ECO:0000256" key="7">
    <source>
        <dbReference type="ARBA" id="ARBA00049111"/>
    </source>
</evidence>